<dbReference type="SUPFAM" id="SSF49854">
    <property type="entry name" value="Spermadhesin, CUB domain"/>
    <property type="match status" value="2"/>
</dbReference>
<dbReference type="PROSITE" id="PS01186">
    <property type="entry name" value="EGF_2"/>
    <property type="match status" value="6"/>
</dbReference>
<dbReference type="SMART" id="SM01411">
    <property type="entry name" value="Ephrin_rec_like"/>
    <property type="match status" value="2"/>
</dbReference>
<dbReference type="InterPro" id="IPR035914">
    <property type="entry name" value="Sperma_CUB_dom_sf"/>
</dbReference>
<feature type="domain" description="Pentraxin (PTX)" evidence="18">
    <location>
        <begin position="360"/>
        <end position="565"/>
    </location>
</feature>
<organism evidence="19 20">
    <name type="scientific">Paramuricea clavata</name>
    <name type="common">Red gorgonian</name>
    <name type="synonym">Violescent sea-whip</name>
    <dbReference type="NCBI Taxonomy" id="317549"/>
    <lineage>
        <taxon>Eukaryota</taxon>
        <taxon>Metazoa</taxon>
        <taxon>Cnidaria</taxon>
        <taxon>Anthozoa</taxon>
        <taxon>Octocorallia</taxon>
        <taxon>Malacalcyonacea</taxon>
        <taxon>Plexauridae</taxon>
        <taxon>Paramuricea</taxon>
    </lineage>
</organism>
<dbReference type="EMBL" id="CACRXK020000810">
    <property type="protein sequence ID" value="CAB3984976.1"/>
    <property type="molecule type" value="Genomic_DNA"/>
</dbReference>
<dbReference type="Pfam" id="PF12661">
    <property type="entry name" value="hEGF"/>
    <property type="match status" value="2"/>
</dbReference>
<evidence type="ECO:0000256" key="8">
    <source>
        <dbReference type="ARBA" id="ARBA00022989"/>
    </source>
</evidence>
<dbReference type="PANTHER" id="PTHR12916">
    <property type="entry name" value="CYTOCHROME C OXIDASE POLYPEPTIDE VIC-2"/>
    <property type="match status" value="1"/>
</dbReference>
<dbReference type="InterPro" id="IPR049883">
    <property type="entry name" value="NOTCH1_EGF-like"/>
</dbReference>
<dbReference type="SUPFAM" id="SSF57535">
    <property type="entry name" value="Complement control module/SCR domain"/>
    <property type="match status" value="7"/>
</dbReference>
<evidence type="ECO:0000256" key="11">
    <source>
        <dbReference type="ARBA" id="ARBA00023170"/>
    </source>
</evidence>
<dbReference type="Pfam" id="PF00084">
    <property type="entry name" value="Sushi"/>
    <property type="match status" value="7"/>
</dbReference>
<dbReference type="SMART" id="SM00159">
    <property type="entry name" value="PTX"/>
    <property type="match status" value="1"/>
</dbReference>
<evidence type="ECO:0000259" key="17">
    <source>
        <dbReference type="PROSITE" id="PS50923"/>
    </source>
</evidence>
<dbReference type="InterPro" id="IPR011641">
    <property type="entry name" value="Tyr-kin_ephrin_A/B_rcpt-like"/>
</dbReference>
<proteinExistence type="predicted"/>
<feature type="disulfide bond" evidence="14">
    <location>
        <begin position="898"/>
        <end position="925"/>
    </location>
</feature>
<keyword evidence="7" id="KW-0677">Repeat</keyword>
<feature type="disulfide bond" evidence="13">
    <location>
        <begin position="210"/>
        <end position="220"/>
    </location>
</feature>
<dbReference type="Pfam" id="PF00431">
    <property type="entry name" value="CUB"/>
    <property type="match status" value="2"/>
</dbReference>
<keyword evidence="4 14" id="KW-0768">Sushi</keyword>
<evidence type="ECO:0000256" key="10">
    <source>
        <dbReference type="ARBA" id="ARBA00023157"/>
    </source>
</evidence>
<keyword evidence="8" id="KW-1133">Transmembrane helix</keyword>
<feature type="domain" description="EGF-like" evidence="16">
    <location>
        <begin position="649"/>
        <end position="685"/>
    </location>
</feature>
<feature type="domain" description="EGF-like" evidence="16">
    <location>
        <begin position="826"/>
        <end position="866"/>
    </location>
</feature>
<dbReference type="InterPro" id="IPR000436">
    <property type="entry name" value="Sushi_SCR_CCP_dom"/>
</dbReference>
<dbReference type="PROSITE" id="PS00022">
    <property type="entry name" value="EGF_1"/>
    <property type="match status" value="7"/>
</dbReference>
<feature type="disulfide bond" evidence="13">
    <location>
        <begin position="193"/>
        <end position="202"/>
    </location>
</feature>
<dbReference type="InterPro" id="IPR018097">
    <property type="entry name" value="EGF_Ca-bd_CS"/>
</dbReference>
<dbReference type="OrthoDB" id="6018410at2759"/>
<dbReference type="Gene3D" id="2.60.120.200">
    <property type="match status" value="1"/>
</dbReference>
<dbReference type="GO" id="GO:0005509">
    <property type="term" value="F:calcium ion binding"/>
    <property type="evidence" value="ECO:0007669"/>
    <property type="project" value="InterPro"/>
</dbReference>
<feature type="domain" description="EGF-like" evidence="16">
    <location>
        <begin position="206"/>
        <end position="241"/>
    </location>
</feature>
<feature type="disulfide bond" evidence="13">
    <location>
        <begin position="307"/>
        <end position="316"/>
    </location>
</feature>
<dbReference type="InterPro" id="IPR013320">
    <property type="entry name" value="ConA-like_dom_sf"/>
</dbReference>
<feature type="domain" description="Sushi" evidence="17">
    <location>
        <begin position="868"/>
        <end position="927"/>
    </location>
</feature>
<dbReference type="PROSITE" id="PS01187">
    <property type="entry name" value="EGF_CA"/>
    <property type="match status" value="5"/>
</dbReference>
<keyword evidence="3" id="KW-0254">Endocytosis</keyword>
<evidence type="ECO:0000256" key="4">
    <source>
        <dbReference type="ARBA" id="ARBA00022659"/>
    </source>
</evidence>
<feature type="domain" description="CUB" evidence="15">
    <location>
        <begin position="1222"/>
        <end position="1329"/>
    </location>
</feature>
<accession>A0A7D9DG74</accession>
<dbReference type="InterPro" id="IPR000152">
    <property type="entry name" value="EGF-type_Asp/Asn_hydroxyl_site"/>
</dbReference>
<dbReference type="FunFam" id="2.10.25.10:FF:000472">
    <property type="entry name" value="Uncharacterized protein, isoform A"/>
    <property type="match status" value="2"/>
</dbReference>
<dbReference type="PROSITE" id="PS01180">
    <property type="entry name" value="CUB"/>
    <property type="match status" value="2"/>
</dbReference>
<evidence type="ECO:0000256" key="3">
    <source>
        <dbReference type="ARBA" id="ARBA00022583"/>
    </source>
</evidence>
<dbReference type="FunFam" id="2.10.25.10:FF:000009">
    <property type="entry name" value="Low-density lipoprotein receptor isoform 1"/>
    <property type="match status" value="1"/>
</dbReference>
<evidence type="ECO:0000256" key="12">
    <source>
        <dbReference type="ARBA" id="ARBA00023180"/>
    </source>
</evidence>
<comment type="subcellular location">
    <subcellularLocation>
        <location evidence="1">Membrane</location>
        <topology evidence="1">Single-pass type I membrane protein</topology>
    </subcellularLocation>
</comment>
<dbReference type="GO" id="GO:0006897">
    <property type="term" value="P:endocytosis"/>
    <property type="evidence" value="ECO:0007669"/>
    <property type="project" value="UniProtKB-KW"/>
</dbReference>
<dbReference type="Pfam" id="PF00008">
    <property type="entry name" value="EGF"/>
    <property type="match status" value="5"/>
</dbReference>
<dbReference type="SUPFAM" id="SSF49899">
    <property type="entry name" value="Concanavalin A-like lectins/glucanases"/>
    <property type="match status" value="1"/>
</dbReference>
<keyword evidence="2 13" id="KW-0245">EGF-like domain</keyword>
<feature type="domain" description="Sushi" evidence="17">
    <location>
        <begin position="1104"/>
        <end position="1161"/>
    </location>
</feature>
<feature type="domain" description="Sushi" evidence="17">
    <location>
        <begin position="1046"/>
        <end position="1103"/>
    </location>
</feature>
<feature type="disulfide bond" evidence="14">
    <location>
        <begin position="1190"/>
        <end position="1217"/>
    </location>
</feature>
<feature type="disulfide bond" evidence="13">
    <location>
        <begin position="345"/>
        <end position="354"/>
    </location>
</feature>
<dbReference type="SUPFAM" id="SSF57196">
    <property type="entry name" value="EGF/Laminin"/>
    <property type="match status" value="10"/>
</dbReference>
<dbReference type="Pfam" id="PF07699">
    <property type="entry name" value="Ephrin_rec_like"/>
    <property type="match status" value="2"/>
</dbReference>
<evidence type="ECO:0000313" key="19">
    <source>
        <dbReference type="EMBL" id="CAB3984976.1"/>
    </source>
</evidence>
<dbReference type="Pfam" id="PF00354">
    <property type="entry name" value="Pentaxin"/>
    <property type="match status" value="1"/>
</dbReference>
<dbReference type="SMART" id="SM00179">
    <property type="entry name" value="EGF_CA"/>
    <property type="match status" value="10"/>
</dbReference>
<protein>
    <submittedName>
        <fullName evidence="19">Sushi, von Willebrand factor type A, EGF and pentraxin domain-containing 1-like</fullName>
    </submittedName>
</protein>
<feature type="disulfide bond" evidence="13">
    <location>
        <begin position="269"/>
        <end position="278"/>
    </location>
</feature>
<keyword evidence="6" id="KW-0732">Signal</keyword>
<feature type="disulfide bond" evidence="13">
    <location>
        <begin position="155"/>
        <end position="164"/>
    </location>
</feature>
<dbReference type="SMART" id="SM00042">
    <property type="entry name" value="CUB"/>
    <property type="match status" value="2"/>
</dbReference>
<comment type="caution">
    <text evidence="19">The sequence shown here is derived from an EMBL/GenBank/DDBJ whole genome shotgun (WGS) entry which is preliminary data.</text>
</comment>
<dbReference type="Gene3D" id="2.60.120.290">
    <property type="entry name" value="Spermadhesin, CUB domain"/>
    <property type="match status" value="2"/>
</dbReference>
<dbReference type="InterPro" id="IPR035976">
    <property type="entry name" value="Sushi/SCR/CCP_sf"/>
</dbReference>
<evidence type="ECO:0000259" key="18">
    <source>
        <dbReference type="PROSITE" id="PS51828"/>
    </source>
</evidence>
<dbReference type="InterPro" id="IPR001759">
    <property type="entry name" value="PTX_dom"/>
</dbReference>
<keyword evidence="10 13" id="KW-1015">Disulfide bond</keyword>
<dbReference type="PROSITE" id="PS00010">
    <property type="entry name" value="ASX_HYDROXYL"/>
    <property type="match status" value="6"/>
</dbReference>
<keyword evidence="9" id="KW-0472">Membrane</keyword>
<evidence type="ECO:0000256" key="13">
    <source>
        <dbReference type="PROSITE-ProRule" id="PRU00076"/>
    </source>
</evidence>
<feature type="domain" description="Sushi" evidence="17">
    <location>
        <begin position="928"/>
        <end position="985"/>
    </location>
</feature>
<dbReference type="InterPro" id="IPR000742">
    <property type="entry name" value="EGF"/>
</dbReference>
<sequence length="1446" mass="155513">MSVCCSIVQLTPLVVRYVIAAKCPAGEYSENGLENCLACAVGYYQHVEGSQNCIKCPGATITTNEAAKSINECGVPCAPGSFSKTGVEPCELCPVGHYQTSFNQKECSPCPDGKTTRGKGAVKSRECQVLNPCALKPCSNEANCQATGITYECHCLPGFQGDNCEFEIDECESSPCYQGASCLDKVNGYVCVCPPGQTGKHCDQKVGSFCANNPCVNGACIEEPDRFVCNCRPGFTGVFCESQINECASVPCKNGGKCTDLHPGYDCQCLPGYDGVNCQIVQDGCASDPCENEATCQSLGKDFKCTCVKGYTGKRCEINANDCATLPCKNGAKCVDHVGGYTCECTRNFGGKNCEIARPMDFDLRFGEDIGVGSSSLMLKNDITAFTVAFWMKVAEVDSGDPGTPLSYAVEHQGKVYDNALVIHDYSGFDVFINNERYSTNVDADDGKWHHIAVSWASSSGKVIFYKDGSAVSQGTIQKNKPIPGGGMMVLGQEQDTVGGNFTLSEAFFGYISQMNVWDSILSSSDIQILASSCALDRYGNLVAWGDFLNDIDGNLETVQPSQACQENRCWSNWVNNDRPGSGSGDSERISGICSNSRGYDCQTVGGLSMLNVNVNKTTCTSQGITCRNSDQSNQCPDFKVRANCPCSVSTSCNSNPCLNGGGCTNHLRGFHCTCKEGYVGKRCEKELSCSDPRPFAYGNVIGTAYTPGSVVKVTCKSGFKLVGSSSVRCSRGQWLGTFPRCADVNECQLGLCRQQVCTNILGGYLCGCGKGYKQAPGGSCHDINECSNNNGGCQGQCINTQGGFRCICPPASGTQLTKDGLKCEDTNECASNNGRGPCDHFCVNTYGSYQCKCRSGFTARGNTCTATKCPSLSAPSSGQKVPAGDLRDIDDVVTFSCIANYKLIGSKSRKCLVDGTWSGVRGRCEVMLCHAAPVILNGKRSSSNYHAGAVITYTCNAGYKLVGKSKLTCQSDQKWSDPAPRCIRTDCPEASAPSNGKVVGSQSTIGSTIRYECNLGYTFALNTVSYAQCQPNKQWSNPAPTCQVVNCGNPGAVSNARRTGSSFTYNSVVTYTCNPGYRISGSERRTCQGDGTWSGISPKCSIRSCGDPGTPANGEKSGLDYTYGKDVTFKCNVNYKLVGDVTRQCQTNGMWSGAQPRCEIINCGDPGIPSNGERTGSGTNAGNELNYECKPGFKLIGVSKLVCQQDGIWSASPPKCDVSSCGGVLHGPSGSLKSPNYPNLYGKDQYCRWKISVPVNKKVLIRFKSIETEYKNDYVIVSDPKTQTLITVLSGINRNEMVFTSSSNEMEIKFISDNDRESIGFEATYEQVSCGGIITTLNDIIESPSYPSNYPNSITCVWQVLIPGEQISLEFDEFRTQPSFDFLQVYNSVSRFNDQSLVARFSGYWRPSSVVSMNGYLHLAFTASPRTSNKGFRAKVAKYKISFGK</sequence>
<dbReference type="PRINTS" id="PR00895">
    <property type="entry name" value="PENTAXIN"/>
</dbReference>
<feature type="disulfide bond" evidence="13">
    <location>
        <begin position="231"/>
        <end position="240"/>
    </location>
</feature>
<feature type="disulfide bond" evidence="13">
    <location>
        <begin position="675"/>
        <end position="684"/>
    </location>
</feature>
<dbReference type="InterPro" id="IPR000859">
    <property type="entry name" value="CUB_dom"/>
</dbReference>
<evidence type="ECO:0000256" key="6">
    <source>
        <dbReference type="ARBA" id="ARBA00022729"/>
    </source>
</evidence>
<dbReference type="SMART" id="SM00032">
    <property type="entry name" value="CCP"/>
    <property type="match status" value="7"/>
</dbReference>
<keyword evidence="20" id="KW-1185">Reference proteome</keyword>
<dbReference type="PROSITE" id="PS51828">
    <property type="entry name" value="PTX_2"/>
    <property type="match status" value="1"/>
</dbReference>
<dbReference type="PROSITE" id="PS50923">
    <property type="entry name" value="SUSHI"/>
    <property type="match status" value="7"/>
</dbReference>
<evidence type="ECO:0000256" key="9">
    <source>
        <dbReference type="ARBA" id="ARBA00023136"/>
    </source>
</evidence>
<dbReference type="CDD" id="cd00033">
    <property type="entry name" value="CCP"/>
    <property type="match status" value="7"/>
</dbReference>
<evidence type="ECO:0000313" key="20">
    <source>
        <dbReference type="Proteomes" id="UP001152795"/>
    </source>
</evidence>
<dbReference type="InterPro" id="IPR001881">
    <property type="entry name" value="EGF-like_Ca-bd_dom"/>
</dbReference>
<dbReference type="InterPro" id="IPR013032">
    <property type="entry name" value="EGF-like_CS"/>
</dbReference>
<feature type="domain" description="EGF-like" evidence="16">
    <location>
        <begin position="281"/>
        <end position="317"/>
    </location>
</feature>
<dbReference type="Proteomes" id="UP001152795">
    <property type="component" value="Unassembled WGS sequence"/>
</dbReference>
<comment type="caution">
    <text evidence="13">Lacks conserved residue(s) required for the propagation of feature annotation.</text>
</comment>
<dbReference type="GO" id="GO:0016020">
    <property type="term" value="C:membrane"/>
    <property type="evidence" value="ECO:0007669"/>
    <property type="project" value="UniProtKB-SubCell"/>
</dbReference>
<dbReference type="SUPFAM" id="SSF57184">
    <property type="entry name" value="Growth factor receptor domain"/>
    <property type="match status" value="1"/>
</dbReference>
<keyword evidence="5" id="KW-0812">Transmembrane</keyword>
<dbReference type="SMART" id="SM00181">
    <property type="entry name" value="EGF"/>
    <property type="match status" value="10"/>
</dbReference>
<evidence type="ECO:0000256" key="7">
    <source>
        <dbReference type="ARBA" id="ARBA00022737"/>
    </source>
</evidence>
<evidence type="ECO:0000256" key="2">
    <source>
        <dbReference type="ARBA" id="ARBA00022536"/>
    </source>
</evidence>
<feature type="domain" description="EGF-like" evidence="16">
    <location>
        <begin position="167"/>
        <end position="203"/>
    </location>
</feature>
<dbReference type="FunFam" id="2.10.70.10:FF:000014">
    <property type="entry name" value="Membrane cofactor protein"/>
    <property type="match status" value="1"/>
</dbReference>
<feature type="disulfide bond" evidence="14">
    <location>
        <begin position="1074"/>
        <end position="1101"/>
    </location>
</feature>
<dbReference type="InterPro" id="IPR009030">
    <property type="entry name" value="Growth_fac_rcpt_cys_sf"/>
</dbReference>
<feature type="domain" description="EGF-like" evidence="16">
    <location>
        <begin position="129"/>
        <end position="165"/>
    </location>
</feature>
<dbReference type="FunFam" id="2.10.70.10:FF:000011">
    <property type="entry name" value="CUB and sushi domain-containing protein 3 isoform A"/>
    <property type="match status" value="2"/>
</dbReference>
<reference evidence="19" key="1">
    <citation type="submission" date="2020-04" db="EMBL/GenBank/DDBJ databases">
        <authorList>
            <person name="Alioto T."/>
            <person name="Alioto T."/>
            <person name="Gomez Garrido J."/>
        </authorList>
    </citation>
    <scope>NUCLEOTIDE SEQUENCE</scope>
    <source>
        <strain evidence="19">A484AB</strain>
    </source>
</reference>
<feature type="disulfide bond" evidence="14">
    <location>
        <begin position="956"/>
        <end position="983"/>
    </location>
</feature>
<evidence type="ECO:0000256" key="1">
    <source>
        <dbReference type="ARBA" id="ARBA00004479"/>
    </source>
</evidence>
<dbReference type="PANTHER" id="PTHR12916:SF4">
    <property type="entry name" value="UNINFLATABLE, ISOFORM C"/>
    <property type="match status" value="1"/>
</dbReference>
<evidence type="ECO:0000256" key="5">
    <source>
        <dbReference type="ARBA" id="ARBA00022692"/>
    </source>
</evidence>
<feature type="domain" description="CUB" evidence="15">
    <location>
        <begin position="1331"/>
        <end position="1440"/>
    </location>
</feature>
<feature type="domain" description="Sushi" evidence="17">
    <location>
        <begin position="688"/>
        <end position="744"/>
    </location>
</feature>
<evidence type="ECO:0000256" key="14">
    <source>
        <dbReference type="PROSITE-ProRule" id="PRU00302"/>
    </source>
</evidence>
<dbReference type="CDD" id="cd00041">
    <property type="entry name" value="CUB"/>
    <property type="match status" value="2"/>
</dbReference>
<feature type="domain" description="Sushi" evidence="17">
    <location>
        <begin position="1162"/>
        <end position="1219"/>
    </location>
</feature>
<feature type="domain" description="EGF-like" evidence="16">
    <location>
        <begin position="243"/>
        <end position="279"/>
    </location>
</feature>
<dbReference type="Pfam" id="PF07645">
    <property type="entry name" value="EGF_CA"/>
    <property type="match status" value="3"/>
</dbReference>
<dbReference type="CDD" id="cd00054">
    <property type="entry name" value="EGF_CA"/>
    <property type="match status" value="8"/>
</dbReference>
<evidence type="ECO:0000259" key="16">
    <source>
        <dbReference type="PROSITE" id="PS50026"/>
    </source>
</evidence>
<dbReference type="Gene3D" id="2.10.70.10">
    <property type="entry name" value="Complement Module, domain 1"/>
    <property type="match status" value="7"/>
</dbReference>
<dbReference type="Gene3D" id="2.10.50.10">
    <property type="entry name" value="Tumor Necrosis Factor Receptor, subunit A, domain 2"/>
    <property type="match status" value="2"/>
</dbReference>
<feature type="domain" description="Sushi" evidence="17">
    <location>
        <begin position="986"/>
        <end position="1045"/>
    </location>
</feature>
<dbReference type="FunFam" id="2.10.50.10:FF:000018">
    <property type="entry name" value="Sushi, von Willebrand factor type A, EGF and pentraxin domain-containing 1"/>
    <property type="match status" value="1"/>
</dbReference>
<dbReference type="Gene3D" id="2.10.25.10">
    <property type="entry name" value="Laminin"/>
    <property type="match status" value="10"/>
</dbReference>
<evidence type="ECO:0000259" key="15">
    <source>
        <dbReference type="PROSITE" id="PS01180"/>
    </source>
</evidence>
<keyword evidence="12" id="KW-0325">Glycoprotein</keyword>
<keyword evidence="11" id="KW-0675">Receptor</keyword>
<feature type="disulfide bond" evidence="14">
    <location>
        <begin position="1132"/>
        <end position="1159"/>
    </location>
</feature>
<gene>
    <name evidence="19" type="ORF">PACLA_8A048602</name>
</gene>
<feature type="domain" description="EGF-like" evidence="16">
    <location>
        <begin position="319"/>
        <end position="355"/>
    </location>
</feature>
<dbReference type="PROSITE" id="PS50026">
    <property type="entry name" value="EGF_3"/>
    <property type="match status" value="8"/>
</dbReference>
<dbReference type="FunFam" id="2.10.25.10:FF:000321">
    <property type="entry name" value="Protein delta homolog 1"/>
    <property type="match status" value="3"/>
</dbReference>
<name>A0A7D9DG74_PARCT</name>